<dbReference type="EMBL" id="MNCJ02000322">
    <property type="protein sequence ID" value="KAF5798483.1"/>
    <property type="molecule type" value="Genomic_DNA"/>
</dbReference>
<name>A0A9K3IKF2_HELAN</name>
<evidence type="ECO:0000313" key="1">
    <source>
        <dbReference type="EMBL" id="KAF5798483.1"/>
    </source>
</evidence>
<comment type="caution">
    <text evidence="1">The sequence shown here is derived from an EMBL/GenBank/DDBJ whole genome shotgun (WGS) entry which is preliminary data.</text>
</comment>
<dbReference type="Gramene" id="mRNA:HanXRQr2_Chr07g0293421">
    <property type="protein sequence ID" value="CDS:HanXRQr2_Chr07g0293421.1"/>
    <property type="gene ID" value="HanXRQr2_Chr07g0293421"/>
</dbReference>
<proteinExistence type="predicted"/>
<gene>
    <name evidence="1" type="ORF">HanXRQr2_Chr07g0293421</name>
</gene>
<keyword evidence="2" id="KW-1185">Reference proteome</keyword>
<reference evidence="1" key="1">
    <citation type="journal article" date="2017" name="Nature">
        <title>The sunflower genome provides insights into oil metabolism, flowering and Asterid evolution.</title>
        <authorList>
            <person name="Badouin H."/>
            <person name="Gouzy J."/>
            <person name="Grassa C.J."/>
            <person name="Murat F."/>
            <person name="Staton S.E."/>
            <person name="Cottret L."/>
            <person name="Lelandais-Briere C."/>
            <person name="Owens G.L."/>
            <person name="Carrere S."/>
            <person name="Mayjonade B."/>
            <person name="Legrand L."/>
            <person name="Gill N."/>
            <person name="Kane N.C."/>
            <person name="Bowers J.E."/>
            <person name="Hubner S."/>
            <person name="Bellec A."/>
            <person name="Berard A."/>
            <person name="Berges H."/>
            <person name="Blanchet N."/>
            <person name="Boniface M.C."/>
            <person name="Brunel D."/>
            <person name="Catrice O."/>
            <person name="Chaidir N."/>
            <person name="Claudel C."/>
            <person name="Donnadieu C."/>
            <person name="Faraut T."/>
            <person name="Fievet G."/>
            <person name="Helmstetter N."/>
            <person name="King M."/>
            <person name="Knapp S.J."/>
            <person name="Lai Z."/>
            <person name="Le Paslier M.C."/>
            <person name="Lippi Y."/>
            <person name="Lorenzon L."/>
            <person name="Mandel J.R."/>
            <person name="Marage G."/>
            <person name="Marchand G."/>
            <person name="Marquand E."/>
            <person name="Bret-Mestries E."/>
            <person name="Morien E."/>
            <person name="Nambeesan S."/>
            <person name="Nguyen T."/>
            <person name="Pegot-Espagnet P."/>
            <person name="Pouilly N."/>
            <person name="Raftis F."/>
            <person name="Sallet E."/>
            <person name="Schiex T."/>
            <person name="Thomas J."/>
            <person name="Vandecasteele C."/>
            <person name="Vares D."/>
            <person name="Vear F."/>
            <person name="Vautrin S."/>
            <person name="Crespi M."/>
            <person name="Mangin B."/>
            <person name="Burke J.M."/>
            <person name="Salse J."/>
            <person name="Munos S."/>
            <person name="Vincourt P."/>
            <person name="Rieseberg L.H."/>
            <person name="Langlade N.B."/>
        </authorList>
    </citation>
    <scope>NUCLEOTIDE SEQUENCE</scope>
    <source>
        <tissue evidence="1">Leaves</tissue>
    </source>
</reference>
<sequence>MMSRFKEEERNEKAISNLLKLPENRRFINCNSLLNFQLCYCLCFEYYCTRSPFIQNFATNIPNISHVFC</sequence>
<protein>
    <submittedName>
        <fullName evidence="1">Uncharacterized protein</fullName>
    </submittedName>
</protein>
<dbReference type="Proteomes" id="UP000215914">
    <property type="component" value="Unassembled WGS sequence"/>
</dbReference>
<organism evidence="1 2">
    <name type="scientific">Helianthus annuus</name>
    <name type="common">Common sunflower</name>
    <dbReference type="NCBI Taxonomy" id="4232"/>
    <lineage>
        <taxon>Eukaryota</taxon>
        <taxon>Viridiplantae</taxon>
        <taxon>Streptophyta</taxon>
        <taxon>Embryophyta</taxon>
        <taxon>Tracheophyta</taxon>
        <taxon>Spermatophyta</taxon>
        <taxon>Magnoliopsida</taxon>
        <taxon>eudicotyledons</taxon>
        <taxon>Gunneridae</taxon>
        <taxon>Pentapetalae</taxon>
        <taxon>asterids</taxon>
        <taxon>campanulids</taxon>
        <taxon>Asterales</taxon>
        <taxon>Asteraceae</taxon>
        <taxon>Asteroideae</taxon>
        <taxon>Heliantheae alliance</taxon>
        <taxon>Heliantheae</taxon>
        <taxon>Helianthus</taxon>
    </lineage>
</organism>
<reference evidence="1" key="2">
    <citation type="submission" date="2020-06" db="EMBL/GenBank/DDBJ databases">
        <title>Helianthus annuus Genome sequencing and assembly Release 2.</title>
        <authorList>
            <person name="Gouzy J."/>
            <person name="Langlade N."/>
            <person name="Munos S."/>
        </authorList>
    </citation>
    <scope>NUCLEOTIDE SEQUENCE</scope>
    <source>
        <tissue evidence="1">Leaves</tissue>
    </source>
</reference>
<evidence type="ECO:0000313" key="2">
    <source>
        <dbReference type="Proteomes" id="UP000215914"/>
    </source>
</evidence>
<dbReference type="AlphaFoldDB" id="A0A9K3IKF2"/>
<accession>A0A9K3IKF2</accession>